<evidence type="ECO:0000313" key="6">
    <source>
        <dbReference type="Proteomes" id="UP000657177"/>
    </source>
</evidence>
<dbReference type="SUPFAM" id="SSF47413">
    <property type="entry name" value="lambda repressor-like DNA-binding domains"/>
    <property type="match status" value="1"/>
</dbReference>
<dbReference type="EMBL" id="JAAKDE010000003">
    <property type="protein sequence ID" value="MBA2132351.1"/>
    <property type="molecule type" value="Genomic_DNA"/>
</dbReference>
<dbReference type="CDD" id="cd06267">
    <property type="entry name" value="PBP1_LacI_sugar_binding-like"/>
    <property type="match status" value="1"/>
</dbReference>
<dbReference type="PANTHER" id="PTHR30146:SF109">
    <property type="entry name" value="HTH-TYPE TRANSCRIPTIONAL REGULATOR GALS"/>
    <property type="match status" value="1"/>
</dbReference>
<dbReference type="Gene3D" id="3.40.50.2300">
    <property type="match status" value="2"/>
</dbReference>
<dbReference type="SMART" id="SM00354">
    <property type="entry name" value="HTH_LACI"/>
    <property type="match status" value="1"/>
</dbReference>
<keyword evidence="1" id="KW-0805">Transcription regulation</keyword>
<reference evidence="5" key="1">
    <citation type="submission" date="2020-06" db="EMBL/GenBank/DDBJ databases">
        <title>Novel chitinolytic bacterium.</title>
        <authorList>
            <person name="Ungkulpasvich U."/>
            <person name="Kosugi A."/>
            <person name="Uke A."/>
        </authorList>
    </citation>
    <scope>NUCLEOTIDE SEQUENCE</scope>
    <source>
        <strain evidence="5">UUS1-1</strain>
    </source>
</reference>
<comment type="caution">
    <text evidence="5">The sequence shown here is derived from an EMBL/GenBank/DDBJ whole genome shotgun (WGS) entry which is preliminary data.</text>
</comment>
<dbReference type="Gene3D" id="1.10.260.40">
    <property type="entry name" value="lambda repressor-like DNA-binding domains"/>
    <property type="match status" value="1"/>
</dbReference>
<dbReference type="GO" id="GO:0003700">
    <property type="term" value="F:DNA-binding transcription factor activity"/>
    <property type="evidence" value="ECO:0007669"/>
    <property type="project" value="TreeGrafter"/>
</dbReference>
<keyword evidence="2 5" id="KW-0238">DNA-binding</keyword>
<dbReference type="Pfam" id="PF00356">
    <property type="entry name" value="LacI"/>
    <property type="match status" value="1"/>
</dbReference>
<feature type="domain" description="HTH lacI-type" evidence="4">
    <location>
        <begin position="2"/>
        <end position="56"/>
    </location>
</feature>
<name>A0A8J6HQS8_9FIRM</name>
<proteinExistence type="predicted"/>
<dbReference type="InterPro" id="IPR000843">
    <property type="entry name" value="HTH_LacI"/>
</dbReference>
<keyword evidence="6" id="KW-1185">Reference proteome</keyword>
<dbReference type="InterPro" id="IPR010982">
    <property type="entry name" value="Lambda_DNA-bd_dom_sf"/>
</dbReference>
<dbReference type="InterPro" id="IPR001761">
    <property type="entry name" value="Peripla_BP/Lac1_sug-bd_dom"/>
</dbReference>
<evidence type="ECO:0000259" key="4">
    <source>
        <dbReference type="PROSITE" id="PS50932"/>
    </source>
</evidence>
<gene>
    <name evidence="5" type="ORF">G5B42_02150</name>
</gene>
<dbReference type="Pfam" id="PF00532">
    <property type="entry name" value="Peripla_BP_1"/>
    <property type="match status" value="1"/>
</dbReference>
<dbReference type="RefSeq" id="WP_181338800.1">
    <property type="nucleotide sequence ID" value="NZ_JAAKDE010000003.1"/>
</dbReference>
<dbReference type="PRINTS" id="PR00036">
    <property type="entry name" value="HTHLACI"/>
</dbReference>
<dbReference type="CDD" id="cd01392">
    <property type="entry name" value="HTH_LacI"/>
    <property type="match status" value="1"/>
</dbReference>
<dbReference type="PROSITE" id="PS50932">
    <property type="entry name" value="HTH_LACI_2"/>
    <property type="match status" value="1"/>
</dbReference>
<evidence type="ECO:0000256" key="3">
    <source>
        <dbReference type="ARBA" id="ARBA00023163"/>
    </source>
</evidence>
<dbReference type="PANTHER" id="PTHR30146">
    <property type="entry name" value="LACI-RELATED TRANSCRIPTIONAL REPRESSOR"/>
    <property type="match status" value="1"/>
</dbReference>
<keyword evidence="3" id="KW-0804">Transcription</keyword>
<sequence>MVTIKDIARRAGVSPSVVSRALNNKYGVKESTKQLIKAIARDMNYYPNAAARRLVTRKSGMIGVMMADISEPFYAQIIKGMEYVASQTGYTLLFSNSYDNIGKTNVLQKMIVTENVDGLVIVGSNRQDTSFTGILLEKKIPFVLIERNLQNEQVNCIWIDNKKAAYCATKLLLEKGHKIIAHIAGNMQNQVTLERLAGYKEALKEAGVSAPERWVFPANYLCEDGYRAMQEILRVLPDCTGVFAGNDSMAYGALQAIHEAGFAVPKDIALVGFDDLEFSAFTNPPLTTIRQPRYEMGIKSMEILTQILNGEIKNGINLCLPFELIVRHSV</sequence>
<dbReference type="Proteomes" id="UP000657177">
    <property type="component" value="Unassembled WGS sequence"/>
</dbReference>
<evidence type="ECO:0000313" key="5">
    <source>
        <dbReference type="EMBL" id="MBA2132351.1"/>
    </source>
</evidence>
<dbReference type="InterPro" id="IPR028082">
    <property type="entry name" value="Peripla_BP_I"/>
</dbReference>
<accession>A0A8J6HQS8</accession>
<evidence type="ECO:0000256" key="1">
    <source>
        <dbReference type="ARBA" id="ARBA00023015"/>
    </source>
</evidence>
<dbReference type="GO" id="GO:0000976">
    <property type="term" value="F:transcription cis-regulatory region binding"/>
    <property type="evidence" value="ECO:0007669"/>
    <property type="project" value="TreeGrafter"/>
</dbReference>
<dbReference type="SUPFAM" id="SSF53822">
    <property type="entry name" value="Periplasmic binding protein-like I"/>
    <property type="match status" value="1"/>
</dbReference>
<dbReference type="AlphaFoldDB" id="A0A8J6HQS8"/>
<evidence type="ECO:0000256" key="2">
    <source>
        <dbReference type="ARBA" id="ARBA00023125"/>
    </source>
</evidence>
<protein>
    <submittedName>
        <fullName evidence="5">LacI family DNA-binding transcriptional regulator</fullName>
    </submittedName>
</protein>
<organism evidence="5 6">
    <name type="scientific">Capillibacterium thermochitinicola</name>
    <dbReference type="NCBI Taxonomy" id="2699427"/>
    <lineage>
        <taxon>Bacteria</taxon>
        <taxon>Bacillati</taxon>
        <taxon>Bacillota</taxon>
        <taxon>Capillibacterium</taxon>
    </lineage>
</organism>